<comment type="caution">
    <text evidence="1">The sequence shown here is derived from an EMBL/GenBank/DDBJ whole genome shotgun (WGS) entry which is preliminary data.</text>
</comment>
<dbReference type="OrthoDB" id="2405782at2759"/>
<reference evidence="1" key="1">
    <citation type="submission" date="2019-10" db="EMBL/GenBank/DDBJ databases">
        <title>Conservation and host-specific expression of non-tandemly repeated heterogenous ribosome RNA gene in arbuscular mycorrhizal fungi.</title>
        <authorList>
            <person name="Maeda T."/>
            <person name="Kobayashi Y."/>
            <person name="Nakagawa T."/>
            <person name="Ezawa T."/>
            <person name="Yamaguchi K."/>
            <person name="Bino T."/>
            <person name="Nishimoto Y."/>
            <person name="Shigenobu S."/>
            <person name="Kawaguchi M."/>
        </authorList>
    </citation>
    <scope>NUCLEOTIDE SEQUENCE</scope>
    <source>
        <strain evidence="1">HR1</strain>
    </source>
</reference>
<proteinExistence type="predicted"/>
<evidence type="ECO:0000313" key="1">
    <source>
        <dbReference type="EMBL" id="GES83247.1"/>
    </source>
</evidence>
<gene>
    <name evidence="1" type="ORF">RCL2_001040700</name>
</gene>
<sequence length="166" mass="19707">MNLLSGNKKIDDFIQERQLKIKNHNDVVLEWIPYSQFTEIKRSGENNLIKVYSAIWRDGPLSYDWEDKEYIRNPNKEVTLKFFHDSQNSINLVINEAENYFKKKNSLITVYSAIWMDCPLTYYWEDEEHTARDPNKEVALKFLHGSNDSQNPVEFVINEVIIFVNI</sequence>
<dbReference type="GO" id="GO:0016301">
    <property type="term" value="F:kinase activity"/>
    <property type="evidence" value="ECO:0007669"/>
    <property type="project" value="UniProtKB-KW"/>
</dbReference>
<dbReference type="EMBL" id="BLAL01000068">
    <property type="protein sequence ID" value="GES83247.1"/>
    <property type="molecule type" value="Genomic_DNA"/>
</dbReference>
<keyword evidence="1" id="KW-0418">Kinase</keyword>
<keyword evidence="1" id="KW-0808">Transferase</keyword>
<accession>A0A8H3L7X5</accession>
<protein>
    <submittedName>
        <fullName evidence="1">Kinase-like domain-containing protein</fullName>
    </submittedName>
</protein>
<name>A0A8H3L7X5_9GLOM</name>
<dbReference type="Proteomes" id="UP000615446">
    <property type="component" value="Unassembled WGS sequence"/>
</dbReference>
<organism evidence="1 2">
    <name type="scientific">Rhizophagus clarus</name>
    <dbReference type="NCBI Taxonomy" id="94130"/>
    <lineage>
        <taxon>Eukaryota</taxon>
        <taxon>Fungi</taxon>
        <taxon>Fungi incertae sedis</taxon>
        <taxon>Mucoromycota</taxon>
        <taxon>Glomeromycotina</taxon>
        <taxon>Glomeromycetes</taxon>
        <taxon>Glomerales</taxon>
        <taxon>Glomeraceae</taxon>
        <taxon>Rhizophagus</taxon>
    </lineage>
</organism>
<dbReference type="AlphaFoldDB" id="A0A8H3L7X5"/>
<evidence type="ECO:0000313" key="2">
    <source>
        <dbReference type="Proteomes" id="UP000615446"/>
    </source>
</evidence>